<dbReference type="Gene3D" id="3.30.9.10">
    <property type="entry name" value="D-Amino Acid Oxidase, subunit A, domain 2"/>
    <property type="match status" value="1"/>
</dbReference>
<dbReference type="Gene3D" id="3.50.50.60">
    <property type="entry name" value="FAD/NAD(P)-binding domain"/>
    <property type="match status" value="1"/>
</dbReference>
<dbReference type="SUPFAM" id="SSF51905">
    <property type="entry name" value="FAD/NAD(P)-binding domain"/>
    <property type="match status" value="1"/>
</dbReference>
<comment type="cofactor">
    <cofactor evidence="1">
        <name>FAD</name>
        <dbReference type="ChEBI" id="CHEBI:57692"/>
    </cofactor>
</comment>
<dbReference type="EMBL" id="MFNE01000054">
    <property type="protein sequence ID" value="OGG92961.1"/>
    <property type="molecule type" value="Genomic_DNA"/>
</dbReference>
<evidence type="ECO:0000256" key="3">
    <source>
        <dbReference type="ARBA" id="ARBA00022827"/>
    </source>
</evidence>
<dbReference type="InterPro" id="IPR036188">
    <property type="entry name" value="FAD/NAD-bd_sf"/>
</dbReference>
<evidence type="ECO:0000313" key="7">
    <source>
        <dbReference type="EMBL" id="OGG92961.1"/>
    </source>
</evidence>
<reference evidence="7 8" key="1">
    <citation type="journal article" date="2016" name="Nat. Commun.">
        <title>Thousands of microbial genomes shed light on interconnected biogeochemical processes in an aquifer system.</title>
        <authorList>
            <person name="Anantharaman K."/>
            <person name="Brown C.T."/>
            <person name="Hug L.A."/>
            <person name="Sharon I."/>
            <person name="Castelle C.J."/>
            <person name="Probst A.J."/>
            <person name="Thomas B.C."/>
            <person name="Singh A."/>
            <person name="Wilkins M.J."/>
            <person name="Karaoz U."/>
            <person name="Brodie E.L."/>
            <person name="Williams K.H."/>
            <person name="Hubbard S.S."/>
            <person name="Banfield J.F."/>
        </authorList>
    </citation>
    <scope>NUCLEOTIDE SEQUENCE [LARGE SCALE GENOMIC DNA]</scope>
</reference>
<feature type="domain" description="FAD dependent oxidoreductase" evidence="6">
    <location>
        <begin position="2"/>
        <end position="100"/>
    </location>
</feature>
<evidence type="ECO:0000256" key="1">
    <source>
        <dbReference type="ARBA" id="ARBA00001974"/>
    </source>
</evidence>
<comment type="caution">
    <text evidence="7">The sequence shown here is derived from an EMBL/GenBank/DDBJ whole genome shotgun (WGS) entry which is preliminary data.</text>
</comment>
<sequence>MIIGGGILGLATAYCLLQTEPDLRLVLLEKESQLARHQTGHNSGVIHSGLYYKPEPLKAKFCYQCRRELINFAQEQGIRHEICGKIVVATEPEEISRLEALEVR</sequence>
<keyword evidence="3" id="KW-0274">FAD</keyword>
<evidence type="ECO:0000256" key="2">
    <source>
        <dbReference type="ARBA" id="ARBA00022630"/>
    </source>
</evidence>
<evidence type="ECO:0000259" key="6">
    <source>
        <dbReference type="Pfam" id="PF01266"/>
    </source>
</evidence>
<proteinExistence type="inferred from homology"/>
<keyword evidence="2" id="KW-0285">Flavoprotein</keyword>
<organism evidence="7 8">
    <name type="scientific">Candidatus Lambdaproteobacteria bacterium RIFOXYD2_FULL_50_16</name>
    <dbReference type="NCBI Taxonomy" id="1817772"/>
    <lineage>
        <taxon>Bacteria</taxon>
        <taxon>Pseudomonadati</taxon>
        <taxon>Pseudomonadota</taxon>
        <taxon>Candidatus Lambdaproteobacteria</taxon>
    </lineage>
</organism>
<dbReference type="Pfam" id="PF01266">
    <property type="entry name" value="DAO"/>
    <property type="match status" value="1"/>
</dbReference>
<dbReference type="GO" id="GO:0005737">
    <property type="term" value="C:cytoplasm"/>
    <property type="evidence" value="ECO:0007669"/>
    <property type="project" value="TreeGrafter"/>
</dbReference>
<evidence type="ECO:0000313" key="8">
    <source>
        <dbReference type="Proteomes" id="UP000178449"/>
    </source>
</evidence>
<dbReference type="GO" id="GO:0047545">
    <property type="term" value="F:(S)-2-hydroxyglutarate dehydrogenase activity"/>
    <property type="evidence" value="ECO:0007669"/>
    <property type="project" value="TreeGrafter"/>
</dbReference>
<accession>A0A1F6G4D5</accession>
<dbReference type="PANTHER" id="PTHR43104">
    <property type="entry name" value="L-2-HYDROXYGLUTARATE DEHYDROGENASE, MITOCHONDRIAL"/>
    <property type="match status" value="1"/>
</dbReference>
<dbReference type="Proteomes" id="UP000178449">
    <property type="component" value="Unassembled WGS sequence"/>
</dbReference>
<comment type="similarity">
    <text evidence="5">Belongs to the L2HGDH family.</text>
</comment>
<evidence type="ECO:0000256" key="4">
    <source>
        <dbReference type="ARBA" id="ARBA00023002"/>
    </source>
</evidence>
<keyword evidence="4" id="KW-0560">Oxidoreductase</keyword>
<dbReference type="PANTHER" id="PTHR43104:SF2">
    <property type="entry name" value="L-2-HYDROXYGLUTARATE DEHYDROGENASE, MITOCHONDRIAL"/>
    <property type="match status" value="1"/>
</dbReference>
<protein>
    <recommendedName>
        <fullName evidence="6">FAD dependent oxidoreductase domain-containing protein</fullName>
    </recommendedName>
</protein>
<dbReference type="AlphaFoldDB" id="A0A1F6G4D5"/>
<name>A0A1F6G4D5_9PROT</name>
<gene>
    <name evidence="7" type="ORF">A2527_04310</name>
</gene>
<dbReference type="STRING" id="1817772.A2527_04310"/>
<dbReference type="InterPro" id="IPR006076">
    <property type="entry name" value="FAD-dep_OxRdtase"/>
</dbReference>
<evidence type="ECO:0000256" key="5">
    <source>
        <dbReference type="ARBA" id="ARBA00037941"/>
    </source>
</evidence>